<dbReference type="EMBL" id="ML121533">
    <property type="protein sequence ID" value="RPB26717.1"/>
    <property type="molecule type" value="Genomic_DNA"/>
</dbReference>
<feature type="transmembrane region" description="Helical" evidence="1">
    <location>
        <begin position="158"/>
        <end position="178"/>
    </location>
</feature>
<dbReference type="InParanoid" id="A0A3N4LV06"/>
<keyword evidence="4" id="KW-1185">Reference proteome</keyword>
<keyword evidence="1" id="KW-0472">Membrane</keyword>
<accession>A0A3N4LV06</accession>
<feature type="transmembrane region" description="Helical" evidence="1">
    <location>
        <begin position="285"/>
        <end position="306"/>
    </location>
</feature>
<dbReference type="OrthoDB" id="5412502at2759"/>
<feature type="transmembrane region" description="Helical" evidence="1">
    <location>
        <begin position="260"/>
        <end position="279"/>
    </location>
</feature>
<proteinExistence type="predicted"/>
<protein>
    <submittedName>
        <fullName evidence="3">Uncharacterized protein</fullName>
    </submittedName>
</protein>
<reference evidence="3 4" key="1">
    <citation type="journal article" date="2018" name="Nat. Ecol. Evol.">
        <title>Pezizomycetes genomes reveal the molecular basis of ectomycorrhizal truffle lifestyle.</title>
        <authorList>
            <person name="Murat C."/>
            <person name="Payen T."/>
            <person name="Noel B."/>
            <person name="Kuo A."/>
            <person name="Morin E."/>
            <person name="Chen J."/>
            <person name="Kohler A."/>
            <person name="Krizsan K."/>
            <person name="Balestrini R."/>
            <person name="Da Silva C."/>
            <person name="Montanini B."/>
            <person name="Hainaut M."/>
            <person name="Levati E."/>
            <person name="Barry K.W."/>
            <person name="Belfiori B."/>
            <person name="Cichocki N."/>
            <person name="Clum A."/>
            <person name="Dockter R.B."/>
            <person name="Fauchery L."/>
            <person name="Guy J."/>
            <person name="Iotti M."/>
            <person name="Le Tacon F."/>
            <person name="Lindquist E.A."/>
            <person name="Lipzen A."/>
            <person name="Malagnac F."/>
            <person name="Mello A."/>
            <person name="Molinier V."/>
            <person name="Miyauchi S."/>
            <person name="Poulain J."/>
            <person name="Riccioni C."/>
            <person name="Rubini A."/>
            <person name="Sitrit Y."/>
            <person name="Splivallo R."/>
            <person name="Traeger S."/>
            <person name="Wang M."/>
            <person name="Zifcakova L."/>
            <person name="Wipf D."/>
            <person name="Zambonelli A."/>
            <person name="Paolocci F."/>
            <person name="Nowrousian M."/>
            <person name="Ottonello S."/>
            <person name="Baldrian P."/>
            <person name="Spatafora J.W."/>
            <person name="Henrissat B."/>
            <person name="Nagy L.G."/>
            <person name="Aury J.M."/>
            <person name="Wincker P."/>
            <person name="Grigoriev I.V."/>
            <person name="Bonfante P."/>
            <person name="Martin F.M."/>
        </authorList>
    </citation>
    <scope>NUCLEOTIDE SEQUENCE [LARGE SCALE GENOMIC DNA]</scope>
    <source>
        <strain evidence="3 4">ATCC MYA-4762</strain>
    </source>
</reference>
<evidence type="ECO:0000313" key="3">
    <source>
        <dbReference type="EMBL" id="RPB26717.1"/>
    </source>
</evidence>
<keyword evidence="2" id="KW-0732">Signal</keyword>
<dbReference type="AlphaFoldDB" id="A0A3N4LV06"/>
<keyword evidence="1" id="KW-0812">Transmembrane</keyword>
<feature type="signal peptide" evidence="2">
    <location>
        <begin position="1"/>
        <end position="18"/>
    </location>
</feature>
<sequence>MSGLQWTNLRLEVVGLLAVIGESAMSAHSAIATATMWGLVPRLIPAPQALFRHSRPHRLPPLIQGVTVVGVCSGNAVKELGYFANILHGINQLPQYAVGSITIRHKAEQSSWHQPDAEKGSTNTEVKPAGAGILSPLLRIGFGIGAKKHIHLRSFGPVILLSLLGALASLGILVLAIVRGDGMAVVAILLLSATSSLVGLGNKWTLELPHRRAPKPVPNPNIMVCGRQGAFLYIDCTEDIARELYFGQEECKYMLGNRGFHVLAGASTFTLMAAVISMANCTLVLQYVLGIVYITMNGLYWLAALLPESCHWQLEATYVIEPNSLGRNDKDELKPGNMDKRMEKDLGLVEYKNFTDALVAAIDLAGGAKWVRFAGVAPRNAAWKDWLKEAERIWQTEEGEGQEELRKKWKEWNPSQQLAQRLGGFTKGISSSNVEMKGAGEYMYCPRLRNLLFRDPWSDDD</sequence>
<evidence type="ECO:0000313" key="4">
    <source>
        <dbReference type="Proteomes" id="UP000267821"/>
    </source>
</evidence>
<organism evidence="3 4">
    <name type="scientific">Terfezia boudieri ATCC MYA-4762</name>
    <dbReference type="NCBI Taxonomy" id="1051890"/>
    <lineage>
        <taxon>Eukaryota</taxon>
        <taxon>Fungi</taxon>
        <taxon>Dikarya</taxon>
        <taxon>Ascomycota</taxon>
        <taxon>Pezizomycotina</taxon>
        <taxon>Pezizomycetes</taxon>
        <taxon>Pezizales</taxon>
        <taxon>Pezizaceae</taxon>
        <taxon>Terfezia</taxon>
    </lineage>
</organism>
<dbReference type="Proteomes" id="UP000267821">
    <property type="component" value="Unassembled WGS sequence"/>
</dbReference>
<gene>
    <name evidence="3" type="ORF">L211DRAFT_649056</name>
</gene>
<name>A0A3N4LV06_9PEZI</name>
<feature type="transmembrane region" description="Helical" evidence="1">
    <location>
        <begin position="184"/>
        <end position="202"/>
    </location>
</feature>
<evidence type="ECO:0000256" key="2">
    <source>
        <dbReference type="SAM" id="SignalP"/>
    </source>
</evidence>
<feature type="chain" id="PRO_5018279974" evidence="2">
    <location>
        <begin position="19"/>
        <end position="461"/>
    </location>
</feature>
<keyword evidence="1" id="KW-1133">Transmembrane helix</keyword>
<evidence type="ECO:0000256" key="1">
    <source>
        <dbReference type="SAM" id="Phobius"/>
    </source>
</evidence>